<dbReference type="GO" id="GO:0006820">
    <property type="term" value="P:monoatomic anion transport"/>
    <property type="evidence" value="ECO:0007669"/>
    <property type="project" value="TreeGrafter"/>
</dbReference>
<evidence type="ECO:0000256" key="2">
    <source>
        <dbReference type="ARBA" id="ARBA00008017"/>
    </source>
</evidence>
<dbReference type="PANTHER" id="PTHR31618">
    <property type="entry name" value="MECHANOSENSITIVE ION CHANNEL PROTEIN 5"/>
    <property type="match status" value="1"/>
</dbReference>
<evidence type="ECO:0000313" key="6">
    <source>
        <dbReference type="EMBL" id="CAD9819044.1"/>
    </source>
</evidence>
<reference evidence="5" key="1">
    <citation type="submission" date="2021-01" db="EMBL/GenBank/DDBJ databases">
        <authorList>
            <person name="Corre E."/>
            <person name="Pelletier E."/>
            <person name="Niang G."/>
            <person name="Scheremetjew M."/>
            <person name="Finn R."/>
            <person name="Kale V."/>
            <person name="Holt S."/>
            <person name="Cochrane G."/>
            <person name="Meng A."/>
            <person name="Brown T."/>
            <person name="Cohen L."/>
        </authorList>
    </citation>
    <scope>NUCLEOTIDE SEQUENCE</scope>
    <source>
        <strain evidence="5">CCMP2084</strain>
    </source>
</reference>
<protein>
    <recommendedName>
        <fullName evidence="4">Mechanosensitive ion channel MscS domain-containing protein</fullName>
    </recommendedName>
</protein>
<dbReference type="AlphaFoldDB" id="A0A6T7I8N1"/>
<sequence length="398" mass="44475">MQYRQALTYMDTRHPFSDAFGPAKTRAECVESAQNTYLRLLKHTPEKSILPFETLSLIAVDNVGGLEQKKTKSLVKIFRPDGKGELKLLDFVKACDSVYKELRLFRAGTANSSQIDLAFESIVNVLFFFLLGMLVLTIMELDPLALFLSLSGLLLSFAFMFGSAAAKYFEGILLIFVRRPYDIGDRIALSDVNKDTSPGGSATWFVEGVNLFTTTVRYAASNEVATLANGSLATSRIINGARSPKAVVYVYIKFSVDVSYNRIKIFKSAVEGFVKARPSEWVGMTAFRPTTIEIDRAYVEYMIALQHRNRWQDIGPILQSKADIASFSLELSKKLDMRYIAPALPVNMSLNEKTQRAFLNIEPEQTATDRPVEQPSDPTLSPAALDRLSAIFKPEKKK</sequence>
<evidence type="ECO:0000259" key="4">
    <source>
        <dbReference type="Pfam" id="PF00924"/>
    </source>
</evidence>
<keyword evidence="3" id="KW-0812">Transmembrane</keyword>
<dbReference type="GO" id="GO:0005886">
    <property type="term" value="C:plasma membrane"/>
    <property type="evidence" value="ECO:0007669"/>
    <property type="project" value="TreeGrafter"/>
</dbReference>
<dbReference type="InterPro" id="IPR023408">
    <property type="entry name" value="MscS_beta-dom_sf"/>
</dbReference>
<gene>
    <name evidence="5" type="ORF">ASEP1449_LOCUS10875</name>
    <name evidence="6" type="ORF">ASEP1449_LOCUS10876</name>
</gene>
<evidence type="ECO:0000313" key="5">
    <source>
        <dbReference type="EMBL" id="CAD9819043.1"/>
    </source>
</evidence>
<dbReference type="PANTHER" id="PTHR31618:SF1">
    <property type="entry name" value="EF-HAND DOMAIN-CONTAINING PROTEIN"/>
    <property type="match status" value="1"/>
</dbReference>
<dbReference type="EMBL" id="HBHQ01016284">
    <property type="protein sequence ID" value="CAD9819043.1"/>
    <property type="molecule type" value="Transcribed_RNA"/>
</dbReference>
<feature type="transmembrane region" description="Helical" evidence="3">
    <location>
        <begin position="144"/>
        <end position="169"/>
    </location>
</feature>
<comment type="subcellular location">
    <subcellularLocation>
        <location evidence="1">Membrane</location>
        <topology evidence="1">Multi-pass membrane protein</topology>
    </subcellularLocation>
</comment>
<keyword evidence="3" id="KW-0472">Membrane</keyword>
<organism evidence="5">
    <name type="scientific">Attheya septentrionalis</name>
    <dbReference type="NCBI Taxonomy" id="420275"/>
    <lineage>
        <taxon>Eukaryota</taxon>
        <taxon>Sar</taxon>
        <taxon>Stramenopiles</taxon>
        <taxon>Ochrophyta</taxon>
        <taxon>Bacillariophyta</taxon>
        <taxon>Coscinodiscophyceae</taxon>
        <taxon>Chaetocerotophycidae</taxon>
        <taxon>Chaetocerotales</taxon>
        <taxon>Attheyaceae</taxon>
        <taxon>Attheya</taxon>
    </lineage>
</organism>
<evidence type="ECO:0000256" key="1">
    <source>
        <dbReference type="ARBA" id="ARBA00004141"/>
    </source>
</evidence>
<comment type="similarity">
    <text evidence="2">Belongs to the MscS (TC 1.A.23) family.</text>
</comment>
<accession>A0A6T7I8N1</accession>
<name>A0A6T7I8N1_9STRA</name>
<dbReference type="EMBL" id="HBHQ01016285">
    <property type="protein sequence ID" value="CAD9819044.1"/>
    <property type="molecule type" value="Transcribed_RNA"/>
</dbReference>
<dbReference type="GO" id="GO:0008381">
    <property type="term" value="F:mechanosensitive monoatomic ion channel activity"/>
    <property type="evidence" value="ECO:0007669"/>
    <property type="project" value="TreeGrafter"/>
</dbReference>
<dbReference type="InterPro" id="IPR006685">
    <property type="entry name" value="MscS_channel_2nd"/>
</dbReference>
<feature type="transmembrane region" description="Helical" evidence="3">
    <location>
        <begin position="117"/>
        <end position="138"/>
    </location>
</feature>
<keyword evidence="3" id="KW-1133">Transmembrane helix</keyword>
<dbReference type="Gene3D" id="2.30.30.60">
    <property type="match status" value="1"/>
</dbReference>
<evidence type="ECO:0000256" key="3">
    <source>
        <dbReference type="SAM" id="Phobius"/>
    </source>
</evidence>
<dbReference type="Pfam" id="PF00924">
    <property type="entry name" value="MS_channel_2nd"/>
    <property type="match status" value="1"/>
</dbReference>
<dbReference type="InterPro" id="IPR016688">
    <property type="entry name" value="MscS-like_plants/fungi"/>
</dbReference>
<proteinExistence type="inferred from homology"/>
<feature type="domain" description="Mechanosensitive ion channel MscS" evidence="4">
    <location>
        <begin position="169"/>
        <end position="239"/>
    </location>
</feature>